<sequence length="289" mass="33394">MNLTIFRSSHYLLQRLIHQNHGSTIKILGFNRYFTTLSSNNRSMIFRIKFNSNHSSKTILWLSTEKSGQTKRAYFTWKSFIISGVLVSVFAGFMIQMKNEKLKQMERQRKKALGEVAVGGQFDLIDQDGKPYSSSNLEGRWAMIYFGFTHCPDVCPDELEKIVKAVELIEQDKRSDPIQPVFITVDPERDSVQAVREYIREFSPKFIGLTGNKEQINKATRAYRVYYSAGPRDHENDYIVDHTIITYLINPDGELVDYYGQTKTAEEVAKGVLKAMKTYRDLNRKLGFL</sequence>
<dbReference type="OrthoDB" id="270009at2759"/>
<dbReference type="AlphaFoldDB" id="A0A6P6YEW4"/>
<name>A0A6P6YEW4_DERPT</name>
<dbReference type="Proteomes" id="UP000515146">
    <property type="component" value="Unplaced"/>
</dbReference>
<feature type="binding site" evidence="9">
    <location>
        <position position="151"/>
    </location>
    <ligand>
        <name>Cu cation</name>
        <dbReference type="ChEBI" id="CHEBI:23378"/>
    </ligand>
</feature>
<dbReference type="InterPro" id="IPR013766">
    <property type="entry name" value="Thioredoxin_domain"/>
</dbReference>
<organism evidence="13 14">
    <name type="scientific">Dermatophagoides pteronyssinus</name>
    <name type="common">European house dust mite</name>
    <dbReference type="NCBI Taxonomy" id="6956"/>
    <lineage>
        <taxon>Eukaryota</taxon>
        <taxon>Metazoa</taxon>
        <taxon>Ecdysozoa</taxon>
        <taxon>Arthropoda</taxon>
        <taxon>Chelicerata</taxon>
        <taxon>Arachnida</taxon>
        <taxon>Acari</taxon>
        <taxon>Acariformes</taxon>
        <taxon>Sarcoptiformes</taxon>
        <taxon>Astigmata</taxon>
        <taxon>Psoroptidia</taxon>
        <taxon>Analgoidea</taxon>
        <taxon>Pyroglyphidae</taxon>
        <taxon>Dermatophagoidinae</taxon>
        <taxon>Dermatophagoides</taxon>
    </lineage>
</organism>
<dbReference type="FunCoup" id="A0A6P6YEW4">
    <property type="interactions" value="1343"/>
</dbReference>
<evidence type="ECO:0000256" key="10">
    <source>
        <dbReference type="PIRSR" id="PIRSR603782-2"/>
    </source>
</evidence>
<proteinExistence type="inferred from homology"/>
<evidence type="ECO:0000256" key="1">
    <source>
        <dbReference type="ARBA" id="ARBA00004273"/>
    </source>
</evidence>
<feature type="transmembrane region" description="Helical" evidence="11">
    <location>
        <begin position="75"/>
        <end position="95"/>
    </location>
</feature>
<dbReference type="KEGG" id="dpte:113797169"/>
<keyword evidence="3 8" id="KW-0479">Metal-binding</keyword>
<evidence type="ECO:0000256" key="7">
    <source>
        <dbReference type="ARBA" id="ARBA00023136"/>
    </source>
</evidence>
<feature type="binding site" evidence="9">
    <location>
        <position position="242"/>
    </location>
    <ligand>
        <name>Cu cation</name>
        <dbReference type="ChEBI" id="CHEBI:23378"/>
    </ligand>
</feature>
<dbReference type="Gene3D" id="3.40.30.10">
    <property type="entry name" value="Glutaredoxin"/>
    <property type="match status" value="1"/>
</dbReference>
<comment type="subunit">
    <text evidence="8">Homodimer.</text>
</comment>
<evidence type="ECO:0000313" key="13">
    <source>
        <dbReference type="Proteomes" id="UP000515146"/>
    </source>
</evidence>
<dbReference type="PANTHER" id="PTHR12151:SF5">
    <property type="entry name" value="AT19154P"/>
    <property type="match status" value="1"/>
</dbReference>
<comment type="subcellular location">
    <subcellularLocation>
        <location evidence="1 8">Mitochondrion inner membrane</location>
    </subcellularLocation>
</comment>
<comment type="similarity">
    <text evidence="2 8">Belongs to the SCO1/2 family.</text>
</comment>
<comment type="function">
    <text evidence="8">Copper metallochaperone essential for the synthesis and maturation of cytochrome c oxidase subunit II (MT-CO2/COX2) by facilitating the incorporation of copper into the Cu(A) site of MT-CO2/COX2.</text>
</comment>
<dbReference type="SUPFAM" id="SSF52833">
    <property type="entry name" value="Thioredoxin-like"/>
    <property type="match status" value="1"/>
</dbReference>
<keyword evidence="11" id="KW-0812">Transmembrane</keyword>
<dbReference type="InterPro" id="IPR003782">
    <property type="entry name" value="SCO1/SenC"/>
</dbReference>
<keyword evidence="4 8" id="KW-0999">Mitochondrion inner membrane</keyword>
<dbReference type="InterPro" id="IPR017276">
    <property type="entry name" value="Synth_of_cyt-c-oxidase_Sco1/2"/>
</dbReference>
<protein>
    <submittedName>
        <fullName evidence="14">Protein SCO2 homolog, mitochondrial-like</fullName>
    </submittedName>
</protein>
<dbReference type="CTD" id="33711"/>
<dbReference type="InParanoid" id="A0A6P6YEW4"/>
<keyword evidence="5 8" id="KW-0186">Copper</keyword>
<keyword evidence="10" id="KW-1015">Disulfide bond</keyword>
<dbReference type="FunFam" id="3.40.30.10:FF:000013">
    <property type="entry name" value="Blast:Protein SCO1 homolog, mitochondrial"/>
    <property type="match status" value="1"/>
</dbReference>
<evidence type="ECO:0000256" key="6">
    <source>
        <dbReference type="ARBA" id="ARBA00023128"/>
    </source>
</evidence>
<dbReference type="GO" id="GO:0033617">
    <property type="term" value="P:mitochondrial respiratory chain complex IV assembly"/>
    <property type="evidence" value="ECO:0007669"/>
    <property type="project" value="TreeGrafter"/>
</dbReference>
<feature type="domain" description="Thioredoxin" evidence="12">
    <location>
        <begin position="113"/>
        <end position="278"/>
    </location>
</feature>
<dbReference type="GO" id="GO:0016531">
    <property type="term" value="F:copper chaperone activity"/>
    <property type="evidence" value="ECO:0007669"/>
    <property type="project" value="InterPro"/>
</dbReference>
<keyword evidence="6 8" id="KW-0496">Mitochondrion</keyword>
<evidence type="ECO:0000259" key="12">
    <source>
        <dbReference type="PROSITE" id="PS51352"/>
    </source>
</evidence>
<dbReference type="GO" id="GO:0005743">
    <property type="term" value="C:mitochondrial inner membrane"/>
    <property type="evidence" value="ECO:0007669"/>
    <property type="project" value="UniProtKB-SubCell"/>
</dbReference>
<dbReference type="GO" id="GO:0006878">
    <property type="term" value="P:intracellular copper ion homeostasis"/>
    <property type="evidence" value="ECO:0007669"/>
    <property type="project" value="UniProtKB-UniRule"/>
</dbReference>
<dbReference type="Pfam" id="PF02630">
    <property type="entry name" value="SCO1-SenC"/>
    <property type="match status" value="1"/>
</dbReference>
<evidence type="ECO:0000313" key="14">
    <source>
        <dbReference type="RefSeq" id="XP_027203309.1"/>
    </source>
</evidence>
<dbReference type="InterPro" id="IPR036249">
    <property type="entry name" value="Thioredoxin-like_sf"/>
</dbReference>
<feature type="binding site" evidence="9">
    <location>
        <position position="155"/>
    </location>
    <ligand>
        <name>Cu cation</name>
        <dbReference type="ChEBI" id="CHEBI:23378"/>
    </ligand>
</feature>
<dbReference type="GO" id="GO:0005507">
    <property type="term" value="F:copper ion binding"/>
    <property type="evidence" value="ECO:0007669"/>
    <property type="project" value="InterPro"/>
</dbReference>
<evidence type="ECO:0000256" key="11">
    <source>
        <dbReference type="SAM" id="Phobius"/>
    </source>
</evidence>
<evidence type="ECO:0000256" key="9">
    <source>
        <dbReference type="PIRSR" id="PIRSR037736-1"/>
    </source>
</evidence>
<evidence type="ECO:0000256" key="5">
    <source>
        <dbReference type="ARBA" id="ARBA00023008"/>
    </source>
</evidence>
<dbReference type="PIRSF" id="PIRSF037736">
    <property type="entry name" value="SCO1"/>
    <property type="match status" value="1"/>
</dbReference>
<feature type="disulfide bond" description="Redox-active" evidence="10">
    <location>
        <begin position="151"/>
        <end position="155"/>
    </location>
</feature>
<dbReference type="PROSITE" id="PS51352">
    <property type="entry name" value="THIOREDOXIN_2"/>
    <property type="match status" value="1"/>
</dbReference>
<dbReference type="CDD" id="cd02968">
    <property type="entry name" value="SCO"/>
    <property type="match status" value="1"/>
</dbReference>
<gene>
    <name evidence="14" type="primary">LOC113797169</name>
</gene>
<dbReference type="RefSeq" id="XP_027203309.1">
    <property type="nucleotide sequence ID" value="XM_027347508.1"/>
</dbReference>
<dbReference type="OMA" id="PCRPRVF"/>
<evidence type="ECO:0000256" key="3">
    <source>
        <dbReference type="ARBA" id="ARBA00022723"/>
    </source>
</evidence>
<accession>A0A6P6YEW4</accession>
<evidence type="ECO:0000256" key="4">
    <source>
        <dbReference type="ARBA" id="ARBA00022792"/>
    </source>
</evidence>
<reference evidence="14" key="1">
    <citation type="submission" date="2025-08" db="UniProtKB">
        <authorList>
            <consortium name="RefSeq"/>
        </authorList>
    </citation>
    <scope>IDENTIFICATION</scope>
    <source>
        <strain evidence="14">Airmid</strain>
    </source>
</reference>
<keyword evidence="13" id="KW-1185">Reference proteome</keyword>
<keyword evidence="7 11" id="KW-0472">Membrane</keyword>
<keyword evidence="8" id="KW-0143">Chaperone</keyword>
<keyword evidence="11" id="KW-1133">Transmembrane helix</keyword>
<dbReference type="PANTHER" id="PTHR12151">
    <property type="entry name" value="ELECTRON TRANSPORT PROTIN SCO1/SENC FAMILY MEMBER"/>
    <property type="match status" value="1"/>
</dbReference>
<evidence type="ECO:0000256" key="8">
    <source>
        <dbReference type="PIRNR" id="PIRNR037736"/>
    </source>
</evidence>
<evidence type="ECO:0000256" key="2">
    <source>
        <dbReference type="ARBA" id="ARBA00010996"/>
    </source>
</evidence>